<name>A0A1M6Y3U4_9BRAD</name>
<feature type="transmembrane region" description="Helical" evidence="1">
    <location>
        <begin position="54"/>
        <end position="74"/>
    </location>
</feature>
<keyword evidence="1" id="KW-1133">Transmembrane helix</keyword>
<keyword evidence="1" id="KW-0472">Membrane</keyword>
<sequence>MPGTPNDLRPLADIAANNASSDEVAKIAIQDTARYQEQLLKLIFFHDEKGHKVLSIYVTVIAAIVTGCFALNQVGKFDLYAKLFLGGNAVTFLLGCVWAYITAWKAPIYIPGRKPDFWIWALENEQTVRESTLAYLNQSIDVVSFNEKLNDRSSSRLSKAYSCGLAAPLVGGALVWLAYWGGL</sequence>
<organism evidence="2 3">
    <name type="scientific">Bradyrhizobium lablabi</name>
    <dbReference type="NCBI Taxonomy" id="722472"/>
    <lineage>
        <taxon>Bacteria</taxon>
        <taxon>Pseudomonadati</taxon>
        <taxon>Pseudomonadota</taxon>
        <taxon>Alphaproteobacteria</taxon>
        <taxon>Hyphomicrobiales</taxon>
        <taxon>Nitrobacteraceae</taxon>
        <taxon>Bradyrhizobium</taxon>
    </lineage>
</organism>
<feature type="transmembrane region" description="Helical" evidence="1">
    <location>
        <begin position="160"/>
        <end position="180"/>
    </location>
</feature>
<evidence type="ECO:0000256" key="1">
    <source>
        <dbReference type="SAM" id="Phobius"/>
    </source>
</evidence>
<evidence type="ECO:0000313" key="3">
    <source>
        <dbReference type="Proteomes" id="UP000183208"/>
    </source>
</evidence>
<evidence type="ECO:0000313" key="2">
    <source>
        <dbReference type="EMBL" id="SED06072.1"/>
    </source>
</evidence>
<dbReference type="AlphaFoldDB" id="A0A1M6Y3U4"/>
<accession>A0A1M6Y3U4</accession>
<gene>
    <name evidence="2" type="ORF">SAMN05444171_3009</name>
</gene>
<dbReference type="RefSeq" id="WP_074820213.1">
    <property type="nucleotide sequence ID" value="NZ_FNTI01000001.1"/>
</dbReference>
<proteinExistence type="predicted"/>
<reference evidence="2 3" key="1">
    <citation type="submission" date="2016-10" db="EMBL/GenBank/DDBJ databases">
        <authorList>
            <person name="de Groot N.N."/>
        </authorList>
    </citation>
    <scope>NUCLEOTIDE SEQUENCE [LARGE SCALE GENOMIC DNA]</scope>
    <source>
        <strain evidence="2 3">GAS522</strain>
    </source>
</reference>
<feature type="transmembrane region" description="Helical" evidence="1">
    <location>
        <begin position="80"/>
        <end position="101"/>
    </location>
</feature>
<protein>
    <submittedName>
        <fullName evidence="2">Uncharacterized protein</fullName>
    </submittedName>
</protein>
<dbReference type="EMBL" id="FNTI01000001">
    <property type="protein sequence ID" value="SED06072.1"/>
    <property type="molecule type" value="Genomic_DNA"/>
</dbReference>
<dbReference type="Proteomes" id="UP000183208">
    <property type="component" value="Unassembled WGS sequence"/>
</dbReference>
<dbReference type="OrthoDB" id="8421707at2"/>
<keyword evidence="1" id="KW-0812">Transmembrane</keyword>